<dbReference type="Gene3D" id="3.40.50.1820">
    <property type="entry name" value="alpha/beta hydrolase"/>
    <property type="match status" value="1"/>
</dbReference>
<accession>A0A3B0Z448</accession>
<gene>
    <name evidence="1" type="ORF">MNBD_GAMMA17-1540</name>
</gene>
<organism evidence="1">
    <name type="scientific">hydrothermal vent metagenome</name>
    <dbReference type="NCBI Taxonomy" id="652676"/>
    <lineage>
        <taxon>unclassified sequences</taxon>
        <taxon>metagenomes</taxon>
        <taxon>ecological metagenomes</taxon>
    </lineage>
</organism>
<dbReference type="InterPro" id="IPR022529">
    <property type="entry name" value="DUF3530"/>
</dbReference>
<dbReference type="AlphaFoldDB" id="A0A3B0Z448"/>
<dbReference type="Pfam" id="PF12048">
    <property type="entry name" value="DUF3530"/>
    <property type="match status" value="2"/>
</dbReference>
<sequence>MLPIYSSDMACLTPTFDHAPDSSNGRQPQLISSLIPLFLLLTLHSSSPANAAVTIKTQEIAWEQVLMKSSDPNEIKWLRTPNEKFIALYKDDFSGTLRGGVILLHGMGGHPDWPDVISPLRQSLPKNGWSTLSIQLPAFERGGQLSDYADTLNSVTARIKAAIEDFRSIDNRNIVLLGHGLGSTMGAAFLANTPDSGVTAFVGISMPDYHDGEEWMDLTQSIEKLNLPMLDVYGSNDLDSVIDNADKRALAARRGSLKTSKNRQLGAFEGAATATGAFSKVGGFIAYRKFQISGADHSFSGQERVLSKRIVGWLKHHANGMSVSR</sequence>
<reference evidence="1" key="1">
    <citation type="submission" date="2018-06" db="EMBL/GenBank/DDBJ databases">
        <authorList>
            <person name="Zhirakovskaya E."/>
        </authorList>
    </citation>
    <scope>NUCLEOTIDE SEQUENCE</scope>
</reference>
<name>A0A3B0Z448_9ZZZZ</name>
<protein>
    <recommendedName>
        <fullName evidence="2">AB hydrolase-1 domain-containing protein</fullName>
    </recommendedName>
</protein>
<evidence type="ECO:0008006" key="2">
    <source>
        <dbReference type="Google" id="ProtNLM"/>
    </source>
</evidence>
<dbReference type="EMBL" id="UOFQ01000088">
    <property type="protein sequence ID" value="VAW88078.1"/>
    <property type="molecule type" value="Genomic_DNA"/>
</dbReference>
<dbReference type="SUPFAM" id="SSF53474">
    <property type="entry name" value="alpha/beta-Hydrolases"/>
    <property type="match status" value="1"/>
</dbReference>
<dbReference type="InterPro" id="IPR029058">
    <property type="entry name" value="AB_hydrolase_fold"/>
</dbReference>
<evidence type="ECO:0000313" key="1">
    <source>
        <dbReference type="EMBL" id="VAW88078.1"/>
    </source>
</evidence>
<proteinExistence type="predicted"/>